<sequence>MASPLVNDQTLGTLYYSGTFINPAPKIMGACAPGTVLGITRDHIRLSSQLRSLFLPEDIILFKYRKYPQALLDPYSTHGTPPTPPDRRVPRTSIAEQIGSGGVFLASFRCMSSALLAWRLASTASAAAWSFIALATVGTISAAAYMHLNPSRAATHLANGLLPSHSDWFFHKWCSPLRYRHHVHHSLDARPRTAVNGNSQPCQRITNQARGLENGHVLVAIAPYPDLFTCPGFRWLNKLYLQYRE</sequence>
<dbReference type="EMBL" id="JAULSW010000010">
    <property type="protein sequence ID" value="KAK3368275.1"/>
    <property type="molecule type" value="Genomic_DNA"/>
</dbReference>
<comment type="caution">
    <text evidence="1">The sequence shown here is derived from an EMBL/GenBank/DDBJ whole genome shotgun (WGS) entry which is preliminary data.</text>
</comment>
<reference evidence="1" key="2">
    <citation type="submission" date="2023-06" db="EMBL/GenBank/DDBJ databases">
        <authorList>
            <consortium name="Lawrence Berkeley National Laboratory"/>
            <person name="Haridas S."/>
            <person name="Hensen N."/>
            <person name="Bonometti L."/>
            <person name="Westerberg I."/>
            <person name="Brannstrom I.O."/>
            <person name="Guillou S."/>
            <person name="Cros-Aarteil S."/>
            <person name="Calhoun S."/>
            <person name="Kuo A."/>
            <person name="Mondo S."/>
            <person name="Pangilinan J."/>
            <person name="Riley R."/>
            <person name="LaButti K."/>
            <person name="Andreopoulos B."/>
            <person name="Lipzen A."/>
            <person name="Chen C."/>
            <person name="Yanf M."/>
            <person name="Daum C."/>
            <person name="Ng V."/>
            <person name="Clum A."/>
            <person name="Steindorff A."/>
            <person name="Ohm R."/>
            <person name="Martin F."/>
            <person name="Silar P."/>
            <person name="Natvig D."/>
            <person name="Lalanne C."/>
            <person name="Gautier V."/>
            <person name="Ament-velasquez S.L."/>
            <person name="Kruys A."/>
            <person name="Hutchinson M.I."/>
            <person name="Powell A.J."/>
            <person name="Barry K."/>
            <person name="Miller A.N."/>
            <person name="Grigoriev I.V."/>
            <person name="Debuchy R."/>
            <person name="Gladieux P."/>
            <person name="Thoren M.H."/>
            <person name="Johannesson H."/>
        </authorList>
    </citation>
    <scope>NUCLEOTIDE SEQUENCE</scope>
    <source>
        <strain evidence="1">CBS 232.78</strain>
    </source>
</reference>
<evidence type="ECO:0000313" key="2">
    <source>
        <dbReference type="Proteomes" id="UP001285441"/>
    </source>
</evidence>
<protein>
    <submittedName>
        <fullName evidence="1">Uncharacterized protein</fullName>
    </submittedName>
</protein>
<organism evidence="1 2">
    <name type="scientific">Podospora didyma</name>
    <dbReference type="NCBI Taxonomy" id="330526"/>
    <lineage>
        <taxon>Eukaryota</taxon>
        <taxon>Fungi</taxon>
        <taxon>Dikarya</taxon>
        <taxon>Ascomycota</taxon>
        <taxon>Pezizomycotina</taxon>
        <taxon>Sordariomycetes</taxon>
        <taxon>Sordariomycetidae</taxon>
        <taxon>Sordariales</taxon>
        <taxon>Podosporaceae</taxon>
        <taxon>Podospora</taxon>
    </lineage>
</organism>
<accession>A0AAE0K298</accession>
<proteinExistence type="predicted"/>
<dbReference type="AlphaFoldDB" id="A0AAE0K298"/>
<keyword evidence="2" id="KW-1185">Reference proteome</keyword>
<name>A0AAE0K298_9PEZI</name>
<dbReference type="Proteomes" id="UP001285441">
    <property type="component" value="Unassembled WGS sequence"/>
</dbReference>
<reference evidence="1" key="1">
    <citation type="journal article" date="2023" name="Mol. Phylogenet. Evol.">
        <title>Genome-scale phylogeny and comparative genomics of the fungal order Sordariales.</title>
        <authorList>
            <person name="Hensen N."/>
            <person name="Bonometti L."/>
            <person name="Westerberg I."/>
            <person name="Brannstrom I.O."/>
            <person name="Guillou S."/>
            <person name="Cros-Aarteil S."/>
            <person name="Calhoun S."/>
            <person name="Haridas S."/>
            <person name="Kuo A."/>
            <person name="Mondo S."/>
            <person name="Pangilinan J."/>
            <person name="Riley R."/>
            <person name="LaButti K."/>
            <person name="Andreopoulos B."/>
            <person name="Lipzen A."/>
            <person name="Chen C."/>
            <person name="Yan M."/>
            <person name="Daum C."/>
            <person name="Ng V."/>
            <person name="Clum A."/>
            <person name="Steindorff A."/>
            <person name="Ohm R.A."/>
            <person name="Martin F."/>
            <person name="Silar P."/>
            <person name="Natvig D.O."/>
            <person name="Lalanne C."/>
            <person name="Gautier V."/>
            <person name="Ament-Velasquez S.L."/>
            <person name="Kruys A."/>
            <person name="Hutchinson M.I."/>
            <person name="Powell A.J."/>
            <person name="Barry K."/>
            <person name="Miller A.N."/>
            <person name="Grigoriev I.V."/>
            <person name="Debuchy R."/>
            <person name="Gladieux P."/>
            <person name="Hiltunen Thoren M."/>
            <person name="Johannesson H."/>
        </authorList>
    </citation>
    <scope>NUCLEOTIDE SEQUENCE</scope>
    <source>
        <strain evidence="1">CBS 232.78</strain>
    </source>
</reference>
<evidence type="ECO:0000313" key="1">
    <source>
        <dbReference type="EMBL" id="KAK3368275.1"/>
    </source>
</evidence>
<gene>
    <name evidence="1" type="ORF">B0H63DRAFT_534430</name>
</gene>